<comment type="caution">
    <text evidence="3">The sequence shown here is derived from an EMBL/GenBank/DDBJ whole genome shotgun (WGS) entry which is preliminary data.</text>
</comment>
<organism evidence="3 4">
    <name type="scientific">Ktedonospora formicarum</name>
    <dbReference type="NCBI Taxonomy" id="2778364"/>
    <lineage>
        <taxon>Bacteria</taxon>
        <taxon>Bacillati</taxon>
        <taxon>Chloroflexota</taxon>
        <taxon>Ktedonobacteria</taxon>
        <taxon>Ktedonobacterales</taxon>
        <taxon>Ktedonobacteraceae</taxon>
        <taxon>Ktedonospora</taxon>
    </lineage>
</organism>
<sequence>MMNDAVSLQTLEEMKRYYQACGSKYDEIINCQGRYDQGPELNARWFAEWDEVVAQLHAFHLAGDVLELAAGTGIWTQQLLRSASTITSVDASAEMLTVNQAKVASPRVTYVLADLFSWQPERVYDALFFGFWLSHVPREQLDTFLHSCWTWLRPGGKIFFVDDAVGPTLAPDTLSRSGQIETRILHDGRSFEIVKNYYEAGVLVAACVRAGFDIVIRQTATCLQYGFGTRPHAEESNEQLSRR</sequence>
<dbReference type="SUPFAM" id="SSF53335">
    <property type="entry name" value="S-adenosyl-L-methionine-dependent methyltransferases"/>
    <property type="match status" value="1"/>
</dbReference>
<dbReference type="Proteomes" id="UP000612362">
    <property type="component" value="Unassembled WGS sequence"/>
</dbReference>
<evidence type="ECO:0000313" key="3">
    <source>
        <dbReference type="EMBL" id="GHO42169.1"/>
    </source>
</evidence>
<dbReference type="InterPro" id="IPR041698">
    <property type="entry name" value="Methyltransf_25"/>
</dbReference>
<proteinExistence type="predicted"/>
<dbReference type="CDD" id="cd02440">
    <property type="entry name" value="AdoMet_MTases"/>
    <property type="match status" value="1"/>
</dbReference>
<reference evidence="3" key="1">
    <citation type="submission" date="2020-10" db="EMBL/GenBank/DDBJ databases">
        <title>Taxonomic study of unclassified bacteria belonging to the class Ktedonobacteria.</title>
        <authorList>
            <person name="Yabe S."/>
            <person name="Wang C.M."/>
            <person name="Zheng Y."/>
            <person name="Sakai Y."/>
            <person name="Cavaletti L."/>
            <person name="Monciardini P."/>
            <person name="Donadio S."/>
        </authorList>
    </citation>
    <scope>NUCLEOTIDE SEQUENCE</scope>
    <source>
        <strain evidence="3">SOSP1-1</strain>
    </source>
</reference>
<dbReference type="GO" id="GO:0016740">
    <property type="term" value="F:transferase activity"/>
    <property type="evidence" value="ECO:0007669"/>
    <property type="project" value="UniProtKB-KW"/>
</dbReference>
<dbReference type="Gene3D" id="3.40.50.150">
    <property type="entry name" value="Vaccinia Virus protein VP39"/>
    <property type="match status" value="1"/>
</dbReference>
<keyword evidence="1" id="KW-0808">Transferase</keyword>
<evidence type="ECO:0000259" key="2">
    <source>
        <dbReference type="Pfam" id="PF13649"/>
    </source>
</evidence>
<gene>
    <name evidence="3" type="ORF">KSX_03320</name>
</gene>
<name>A0A8J3HY93_9CHLR</name>
<evidence type="ECO:0000313" key="4">
    <source>
        <dbReference type="Proteomes" id="UP000612362"/>
    </source>
</evidence>
<feature type="domain" description="Methyltransferase" evidence="2">
    <location>
        <begin position="65"/>
        <end position="156"/>
    </location>
</feature>
<keyword evidence="4" id="KW-1185">Reference proteome</keyword>
<dbReference type="InterPro" id="IPR029063">
    <property type="entry name" value="SAM-dependent_MTases_sf"/>
</dbReference>
<dbReference type="PANTHER" id="PTHR43861">
    <property type="entry name" value="TRANS-ACONITATE 2-METHYLTRANSFERASE-RELATED"/>
    <property type="match status" value="1"/>
</dbReference>
<dbReference type="EMBL" id="BNJF01000001">
    <property type="protein sequence ID" value="GHO42169.1"/>
    <property type="molecule type" value="Genomic_DNA"/>
</dbReference>
<dbReference type="Pfam" id="PF13649">
    <property type="entry name" value="Methyltransf_25"/>
    <property type="match status" value="1"/>
</dbReference>
<accession>A0A8J3HY93</accession>
<evidence type="ECO:0000256" key="1">
    <source>
        <dbReference type="ARBA" id="ARBA00022679"/>
    </source>
</evidence>
<dbReference type="AlphaFoldDB" id="A0A8J3HY93"/>
<protein>
    <recommendedName>
        <fullName evidence="2">Methyltransferase domain-containing protein</fullName>
    </recommendedName>
</protein>